<organism evidence="4 5">
    <name type="scientific">Halopenitus malekzadehii</name>
    <dbReference type="NCBI Taxonomy" id="1267564"/>
    <lineage>
        <taxon>Archaea</taxon>
        <taxon>Methanobacteriati</taxon>
        <taxon>Methanobacteriota</taxon>
        <taxon>Stenosarchaea group</taxon>
        <taxon>Halobacteria</taxon>
        <taxon>Halobacteriales</taxon>
        <taxon>Haloferacaceae</taxon>
        <taxon>Halopenitus</taxon>
    </lineage>
</organism>
<dbReference type="InterPro" id="IPR006311">
    <property type="entry name" value="TAT_signal"/>
</dbReference>
<dbReference type="SUPFAM" id="SSF51338">
    <property type="entry name" value="Composite domain of metallo-dependent hydrolases"/>
    <property type="match status" value="1"/>
</dbReference>
<dbReference type="Proteomes" id="UP000199215">
    <property type="component" value="Unassembled WGS sequence"/>
</dbReference>
<evidence type="ECO:0000256" key="2">
    <source>
        <dbReference type="SAM" id="MobiDB-lite"/>
    </source>
</evidence>
<dbReference type="Gene3D" id="2.120.10.30">
    <property type="entry name" value="TolB, C-terminal domain"/>
    <property type="match status" value="3"/>
</dbReference>
<dbReference type="Pfam" id="PF07676">
    <property type="entry name" value="PD40"/>
    <property type="match status" value="5"/>
</dbReference>
<protein>
    <submittedName>
        <fullName evidence="4">WD40-like Beta Propeller Repeat</fullName>
    </submittedName>
</protein>
<dbReference type="SUPFAM" id="SSF69304">
    <property type="entry name" value="Tricorn protease N-terminal domain"/>
    <property type="match status" value="1"/>
</dbReference>
<dbReference type="AlphaFoldDB" id="A0A1H6I4Y5"/>
<dbReference type="InterPro" id="IPR032466">
    <property type="entry name" value="Metal_Hydrolase"/>
</dbReference>
<feature type="region of interest" description="Disordered" evidence="2">
    <location>
        <begin position="570"/>
        <end position="591"/>
    </location>
</feature>
<dbReference type="InterPro" id="IPR006680">
    <property type="entry name" value="Amidohydro-rel"/>
</dbReference>
<evidence type="ECO:0000313" key="5">
    <source>
        <dbReference type="Proteomes" id="UP000199215"/>
    </source>
</evidence>
<dbReference type="OrthoDB" id="25019at2157"/>
<dbReference type="PROSITE" id="PS51318">
    <property type="entry name" value="TAT"/>
    <property type="match status" value="1"/>
</dbReference>
<accession>A0A1H6I4Y5</accession>
<reference evidence="4 5" key="1">
    <citation type="submission" date="2016-10" db="EMBL/GenBank/DDBJ databases">
        <authorList>
            <person name="de Groot N.N."/>
        </authorList>
    </citation>
    <scope>NUCLEOTIDE SEQUENCE [LARGE SCALE GENOMIC DNA]</scope>
    <source>
        <strain evidence="4 5">IBRC-M10418</strain>
    </source>
</reference>
<comment type="similarity">
    <text evidence="1">Belongs to the TolB family.</text>
</comment>
<dbReference type="EMBL" id="FNWU01000001">
    <property type="protein sequence ID" value="SEH41844.1"/>
    <property type="molecule type" value="Genomic_DNA"/>
</dbReference>
<feature type="region of interest" description="Disordered" evidence="2">
    <location>
        <begin position="29"/>
        <end position="67"/>
    </location>
</feature>
<dbReference type="SUPFAM" id="SSF51556">
    <property type="entry name" value="Metallo-dependent hydrolases"/>
    <property type="match status" value="1"/>
</dbReference>
<feature type="compositionally biased region" description="Polar residues" evidence="2">
    <location>
        <begin position="577"/>
        <end position="588"/>
    </location>
</feature>
<dbReference type="PROSITE" id="PS51257">
    <property type="entry name" value="PROKAR_LIPOPROTEIN"/>
    <property type="match status" value="1"/>
</dbReference>
<dbReference type="InterPro" id="IPR011042">
    <property type="entry name" value="6-blade_b-propeller_TolB-like"/>
</dbReference>
<gene>
    <name evidence="4" type="ORF">SAMN05192561_101835</name>
</gene>
<evidence type="ECO:0000313" key="4">
    <source>
        <dbReference type="EMBL" id="SEH41844.1"/>
    </source>
</evidence>
<dbReference type="InterPro" id="IPR011659">
    <property type="entry name" value="WD40"/>
</dbReference>
<name>A0A1H6I4Y5_9EURY</name>
<sequence length="1039" mass="114043">MPDKKASHRQYRLTRRRQLGLLGTALGASVAGCGSTSTPAEQPTRNSPTDTENPSETPNTNEHGNQVTVTSGTNIAVTGSPDGETLILDHAGILFRLPGDGGEAERITDLELEPAYPAYGPDGERVAFQGYADGVYDIYTMAPDGSNIEQLTDNPHWDAREPAWSADGSTIAFASDQGMGYDIWLLDVATGEVSQLTDTDAENYLPTWSPDGSEIAYITETGNTIKAVSIEENTSRTLYTAGEGERFRALSWGPNGDLAYVQVAGSEADLLVDGEQVTANEDVFPLPPHWQSANELLYTADGKIKTRDVTAESGDATDIPFTTTFDLPTLDYERKSYEFDQRNEQAVTGIQTPALSPDGDRVAFIALNDLWTMEIGEQPTRVTEDQYYQTAPAWHPDGRFLAYSSDKAGTEDVYAYDTETDSHHRITSLKDEAAIKATWAPDGSELAFQNQNGATFTIGVNVDNDTVEADGEPRTVLGAQFAPGAPTWSANGQTLAMTVNVPFTERFTPSGRLFGTNQILTVDVDSGETDIHPPGEEFASVATRNNDGPVWSPDGQYMAFVVESTLRVMPVDENGDPTGQTREITNEVTDGPSWSGDSEWLLYLNNGQLKKVRYDGTETQDIPLQLTYQRQHPDGRTVVYVGGMWDGKDAELKEDVTIEIAGNRIERVETDTEPPNGQYVDASELTVIPGLWDGHNHQTYSEELFGARQGLVNLAYGVTTTVDRAAFAYHAVHDREANAANERIAPRYFMTGELLDGSRTMFPTNRMVRSSDQLELELSRARELEYDSLKTYERLNATLTDDVVEFAHDELGVPAGSHYVVPGLQLGQNGTTHMDEFSRFGFSRAESATNQSYEDYVQFHTTGDRRWTITTFFDNSFILSEDLEDDPRLELFPPWRRQGLLAATANNEEYPDDPDCTSGLCRNVGGAKRIIDNGGLVVAGTDVPLTYNGVELHANLRPMVEYGLSEHEALLTATRFAAEHQGVDDDLGTIEAGKLADMVFVDGDPLEDISTAMNVQMTMTDGDLYTIDDLLDLFVSNDS</sequence>
<feature type="domain" description="Amidohydrolase-related" evidence="3">
    <location>
        <begin position="920"/>
        <end position="1023"/>
    </location>
</feature>
<evidence type="ECO:0000256" key="1">
    <source>
        <dbReference type="ARBA" id="ARBA00009820"/>
    </source>
</evidence>
<dbReference type="PANTHER" id="PTHR36842:SF1">
    <property type="entry name" value="PROTEIN TOLB"/>
    <property type="match status" value="1"/>
</dbReference>
<dbReference type="RefSeq" id="WP_092814643.1">
    <property type="nucleotide sequence ID" value="NZ_FNWU01000001.1"/>
</dbReference>
<dbReference type="STRING" id="1267564.SAMN05192561_101835"/>
<dbReference type="Pfam" id="PF01979">
    <property type="entry name" value="Amidohydro_1"/>
    <property type="match status" value="1"/>
</dbReference>
<keyword evidence="5" id="KW-1185">Reference proteome</keyword>
<proteinExistence type="inferred from homology"/>
<evidence type="ECO:0000259" key="3">
    <source>
        <dbReference type="Pfam" id="PF01979"/>
    </source>
</evidence>
<dbReference type="Gene3D" id="2.30.40.10">
    <property type="entry name" value="Urease, subunit C, domain 1"/>
    <property type="match status" value="1"/>
</dbReference>
<dbReference type="PANTHER" id="PTHR36842">
    <property type="entry name" value="PROTEIN TOLB HOMOLOG"/>
    <property type="match status" value="1"/>
</dbReference>
<dbReference type="SUPFAM" id="SSF82171">
    <property type="entry name" value="DPP6 N-terminal domain-like"/>
    <property type="match status" value="2"/>
</dbReference>
<dbReference type="InterPro" id="IPR011059">
    <property type="entry name" value="Metal-dep_hydrolase_composite"/>
</dbReference>
<feature type="compositionally biased region" description="Polar residues" evidence="2">
    <location>
        <begin position="34"/>
        <end position="67"/>
    </location>
</feature>
<dbReference type="GO" id="GO:0016810">
    <property type="term" value="F:hydrolase activity, acting on carbon-nitrogen (but not peptide) bonds"/>
    <property type="evidence" value="ECO:0007669"/>
    <property type="project" value="InterPro"/>
</dbReference>